<dbReference type="Gene3D" id="1.10.10.60">
    <property type="entry name" value="Homeodomain-like"/>
    <property type="match status" value="1"/>
</dbReference>
<dbReference type="GeneTree" id="ENSGT00940000154018"/>
<dbReference type="InterPro" id="IPR020479">
    <property type="entry name" value="HD_metazoa"/>
</dbReference>
<dbReference type="FunCoup" id="H2Z2F6">
    <property type="interactions" value="1"/>
</dbReference>
<dbReference type="PROSITE" id="PS00027">
    <property type="entry name" value="HOMEOBOX_1"/>
    <property type="match status" value="1"/>
</dbReference>
<dbReference type="CDD" id="cd00086">
    <property type="entry name" value="homeodomain"/>
    <property type="match status" value="1"/>
</dbReference>
<evidence type="ECO:0000256" key="6">
    <source>
        <dbReference type="RuleBase" id="RU000682"/>
    </source>
</evidence>
<dbReference type="PRINTS" id="PR00024">
    <property type="entry name" value="HOMEOBOX"/>
</dbReference>
<feature type="DNA-binding region" description="Homeobox" evidence="5">
    <location>
        <begin position="110"/>
        <end position="169"/>
    </location>
</feature>
<dbReference type="GO" id="GO:0003677">
    <property type="term" value="F:DNA binding"/>
    <property type="evidence" value="ECO:0007669"/>
    <property type="project" value="UniProtKB-UniRule"/>
</dbReference>
<dbReference type="Proteomes" id="UP000007875">
    <property type="component" value="Unassembled WGS sequence"/>
</dbReference>
<keyword evidence="9" id="KW-1185">Reference proteome</keyword>
<evidence type="ECO:0000259" key="7">
    <source>
        <dbReference type="PROSITE" id="PS50071"/>
    </source>
</evidence>
<dbReference type="SUPFAM" id="SSF46689">
    <property type="entry name" value="Homeodomain-like"/>
    <property type="match status" value="1"/>
</dbReference>
<dbReference type="AlphaFoldDB" id="H2Z2F6"/>
<dbReference type="SMART" id="SM00389">
    <property type="entry name" value="HOX"/>
    <property type="match status" value="1"/>
</dbReference>
<feature type="domain" description="Homeobox" evidence="7">
    <location>
        <begin position="108"/>
        <end position="168"/>
    </location>
</feature>
<keyword evidence="2 5" id="KW-0238">DNA-binding</keyword>
<dbReference type="InterPro" id="IPR017970">
    <property type="entry name" value="Homeobox_CS"/>
</dbReference>
<protein>
    <recommendedName>
        <fullName evidence="7">Homeobox domain-containing protein</fullName>
    </recommendedName>
</protein>
<dbReference type="eggNOG" id="KOG0489">
    <property type="taxonomic scope" value="Eukaryota"/>
</dbReference>
<evidence type="ECO:0000313" key="9">
    <source>
        <dbReference type="Proteomes" id="UP000007875"/>
    </source>
</evidence>
<dbReference type="Ensembl" id="ENSCSAVT00000011905.1">
    <property type="protein sequence ID" value="ENSCSAVP00000011768.1"/>
    <property type="gene ID" value="ENSCSAVG00000006908.1"/>
</dbReference>
<evidence type="ECO:0000256" key="4">
    <source>
        <dbReference type="ARBA" id="ARBA00023242"/>
    </source>
</evidence>
<dbReference type="InterPro" id="IPR009057">
    <property type="entry name" value="Homeodomain-like_sf"/>
</dbReference>
<reference evidence="9" key="1">
    <citation type="submission" date="2003-08" db="EMBL/GenBank/DDBJ databases">
        <authorList>
            <person name="Birren B."/>
            <person name="Nusbaum C."/>
            <person name="Abebe A."/>
            <person name="Abouelleil A."/>
            <person name="Adekoya E."/>
            <person name="Ait-zahra M."/>
            <person name="Allen N."/>
            <person name="Allen T."/>
            <person name="An P."/>
            <person name="Anderson M."/>
            <person name="Anderson S."/>
            <person name="Arachchi H."/>
            <person name="Armbruster J."/>
            <person name="Bachantsang P."/>
            <person name="Baldwin J."/>
            <person name="Barry A."/>
            <person name="Bayul T."/>
            <person name="Blitshsteyn B."/>
            <person name="Bloom T."/>
            <person name="Blye J."/>
            <person name="Boguslavskiy L."/>
            <person name="Borowsky M."/>
            <person name="Boukhgalter B."/>
            <person name="Brunache A."/>
            <person name="Butler J."/>
            <person name="Calixte N."/>
            <person name="Calvo S."/>
            <person name="Camarata J."/>
            <person name="Campo K."/>
            <person name="Chang J."/>
            <person name="Cheshatsang Y."/>
            <person name="Citroen M."/>
            <person name="Collymore A."/>
            <person name="Considine T."/>
            <person name="Cook A."/>
            <person name="Cooke P."/>
            <person name="Corum B."/>
            <person name="Cuomo C."/>
            <person name="David R."/>
            <person name="Dawoe T."/>
            <person name="Degray S."/>
            <person name="Dodge S."/>
            <person name="Dooley K."/>
            <person name="Dorje P."/>
            <person name="Dorjee K."/>
            <person name="Dorris L."/>
            <person name="Duffey N."/>
            <person name="Dupes A."/>
            <person name="Elkins T."/>
            <person name="Engels R."/>
            <person name="Erickson J."/>
            <person name="Farina A."/>
            <person name="Faro S."/>
            <person name="Ferreira P."/>
            <person name="Fischer H."/>
            <person name="Fitzgerald M."/>
            <person name="Foley K."/>
            <person name="Gage D."/>
            <person name="Galagan J."/>
            <person name="Gearin G."/>
            <person name="Gnerre S."/>
            <person name="Gnirke A."/>
            <person name="Goyette A."/>
            <person name="Graham J."/>
            <person name="Grandbois E."/>
            <person name="Gyaltsen K."/>
            <person name="Hafez N."/>
            <person name="Hagopian D."/>
            <person name="Hagos B."/>
            <person name="Hall J."/>
            <person name="Hatcher B."/>
            <person name="Heller A."/>
            <person name="Higgins H."/>
            <person name="Honan T."/>
            <person name="Horn A."/>
            <person name="Houde N."/>
            <person name="Hughes L."/>
            <person name="Hulme W."/>
            <person name="Husby E."/>
            <person name="Iliev I."/>
            <person name="Jaffe D."/>
            <person name="Jones C."/>
            <person name="Kamal M."/>
            <person name="Kamat A."/>
            <person name="Kamvysselis M."/>
            <person name="Karlsson E."/>
            <person name="Kells C."/>
            <person name="Kieu A."/>
            <person name="Kisner P."/>
            <person name="Kodira C."/>
            <person name="Kulbokas E."/>
            <person name="Labutti K."/>
            <person name="Lama D."/>
            <person name="Landers T."/>
            <person name="Leger J."/>
            <person name="Levine S."/>
            <person name="Lewis D."/>
            <person name="Lewis T."/>
            <person name="Lindblad-toh K."/>
            <person name="Liu X."/>
            <person name="Lokyitsang T."/>
            <person name="Lokyitsang Y."/>
            <person name="Lucien O."/>
            <person name="Lui A."/>
            <person name="Ma L.J."/>
            <person name="Mabbitt R."/>
            <person name="Macdonald J."/>
            <person name="Maclean C."/>
            <person name="Major J."/>
            <person name="Manning J."/>
            <person name="Marabella R."/>
            <person name="Maru K."/>
            <person name="Matthews C."/>
            <person name="Mauceli E."/>
            <person name="Mccarthy M."/>
            <person name="Mcdonough S."/>
            <person name="Mcghee T."/>
            <person name="Meldrim J."/>
            <person name="Meneus L."/>
            <person name="Mesirov J."/>
            <person name="Mihalev A."/>
            <person name="Mihova T."/>
            <person name="Mikkelsen T."/>
            <person name="Mlenga V."/>
            <person name="Moru K."/>
            <person name="Mozes J."/>
            <person name="Mulrain L."/>
            <person name="Munson G."/>
            <person name="Naylor J."/>
            <person name="Newes C."/>
            <person name="Nguyen C."/>
            <person name="Nguyen N."/>
            <person name="Nguyen T."/>
            <person name="Nicol R."/>
            <person name="Nielsen C."/>
            <person name="Nizzari M."/>
            <person name="Norbu C."/>
            <person name="Norbu N."/>
            <person name="O'donnell P."/>
            <person name="Okoawo O."/>
            <person name="O'leary S."/>
            <person name="Omotosho B."/>
            <person name="O'neill K."/>
            <person name="Osman S."/>
            <person name="Parker S."/>
            <person name="Perrin D."/>
            <person name="Phunkhang P."/>
            <person name="Piqani B."/>
            <person name="Purcell S."/>
            <person name="Rachupka T."/>
            <person name="Ramasamy U."/>
            <person name="Rameau R."/>
            <person name="Ray V."/>
            <person name="Raymond C."/>
            <person name="Retta R."/>
            <person name="Richardson S."/>
            <person name="Rise C."/>
            <person name="Rodriguez J."/>
            <person name="Rogers J."/>
            <person name="Rogov P."/>
            <person name="Rutman M."/>
            <person name="Schupbach R."/>
            <person name="Seaman C."/>
            <person name="Settipalli S."/>
            <person name="Sharpe T."/>
            <person name="Sheridan J."/>
            <person name="Sherpa N."/>
            <person name="Shi J."/>
            <person name="Smirnov S."/>
            <person name="Smith C."/>
            <person name="Sougnez C."/>
            <person name="Spencer B."/>
            <person name="Stalker J."/>
            <person name="Stange-thomann N."/>
            <person name="Stavropoulos S."/>
            <person name="Stetson K."/>
            <person name="Stone C."/>
            <person name="Stone S."/>
            <person name="Stubbs M."/>
            <person name="Talamas J."/>
            <person name="Tchuinga P."/>
            <person name="Tenzing P."/>
            <person name="Tesfaye S."/>
            <person name="Theodore J."/>
            <person name="Thoulutsang Y."/>
            <person name="Topham K."/>
            <person name="Towey S."/>
            <person name="Tsamla T."/>
            <person name="Tsomo N."/>
            <person name="Vallee D."/>
            <person name="Vassiliev H."/>
            <person name="Venkataraman V."/>
            <person name="Vinson J."/>
            <person name="Vo A."/>
            <person name="Wade C."/>
            <person name="Wang S."/>
            <person name="Wangchuk T."/>
            <person name="Wangdi T."/>
            <person name="Whittaker C."/>
            <person name="Wilkinson J."/>
            <person name="Wu Y."/>
            <person name="Wyman D."/>
            <person name="Yadav S."/>
            <person name="Yang S."/>
            <person name="Yang X."/>
            <person name="Yeager S."/>
            <person name="Yee E."/>
            <person name="Young G."/>
            <person name="Zainoun J."/>
            <person name="Zembeck L."/>
            <person name="Zimmer A."/>
            <person name="Zody M."/>
            <person name="Lander E."/>
        </authorList>
    </citation>
    <scope>NUCLEOTIDE SEQUENCE [LARGE SCALE GENOMIC DNA]</scope>
</reference>
<dbReference type="PANTHER" id="PTHR24333">
    <property type="entry name" value="HOMEO BOX HB9 LIKE A-RELATED"/>
    <property type="match status" value="1"/>
</dbReference>
<evidence type="ECO:0000256" key="5">
    <source>
        <dbReference type="PROSITE-ProRule" id="PRU00108"/>
    </source>
</evidence>
<dbReference type="InterPro" id="IPR001356">
    <property type="entry name" value="HD"/>
</dbReference>
<dbReference type="GO" id="GO:0000981">
    <property type="term" value="F:DNA-binding transcription factor activity, RNA polymerase II-specific"/>
    <property type="evidence" value="ECO:0007669"/>
    <property type="project" value="InterPro"/>
</dbReference>
<dbReference type="Pfam" id="PF00046">
    <property type="entry name" value="Homeodomain"/>
    <property type="match status" value="1"/>
</dbReference>
<reference evidence="8" key="3">
    <citation type="submission" date="2025-09" db="UniProtKB">
        <authorList>
            <consortium name="Ensembl"/>
        </authorList>
    </citation>
    <scope>IDENTIFICATION</scope>
</reference>
<evidence type="ECO:0000256" key="3">
    <source>
        <dbReference type="ARBA" id="ARBA00023155"/>
    </source>
</evidence>
<dbReference type="GO" id="GO:0005634">
    <property type="term" value="C:nucleus"/>
    <property type="evidence" value="ECO:0007669"/>
    <property type="project" value="UniProtKB-SubCell"/>
</dbReference>
<dbReference type="OMA" id="CDAYYQP"/>
<name>H2Z2F6_CIOSA</name>
<sequence>MCDAYYQPECLVEGECNQYTHLQSMYEYGSRMQDAPQVIEAPPSSNHLEYPVHYAGEYYENPYENLHNVQWNPPVRRPEQVDYSQIPPLESQVSYVSSTSTPEIPELEIRKKERTSFTHEQVRQLELDFSENHYLTRLRRYELSLKLSLTERQIKVWFQNRRMKLKREKT</sequence>
<dbReference type="PANTHER" id="PTHR24333:SF5">
    <property type="entry name" value="VENT HOMEOBOX"/>
    <property type="match status" value="1"/>
</dbReference>
<dbReference type="InParanoid" id="H2Z2F6"/>
<evidence type="ECO:0000256" key="1">
    <source>
        <dbReference type="ARBA" id="ARBA00004123"/>
    </source>
</evidence>
<dbReference type="InterPro" id="IPR050848">
    <property type="entry name" value="Homeobox_TF"/>
</dbReference>
<accession>H2Z2F6</accession>
<dbReference type="PROSITE" id="PS50071">
    <property type="entry name" value="HOMEOBOX_2"/>
    <property type="match status" value="1"/>
</dbReference>
<dbReference type="STRING" id="51511.ENSCSAVP00000011768"/>
<evidence type="ECO:0000256" key="2">
    <source>
        <dbReference type="ARBA" id="ARBA00023125"/>
    </source>
</evidence>
<proteinExistence type="predicted"/>
<keyword evidence="4 5" id="KW-0539">Nucleus</keyword>
<evidence type="ECO:0000313" key="8">
    <source>
        <dbReference type="Ensembl" id="ENSCSAVP00000011768.1"/>
    </source>
</evidence>
<reference evidence="8" key="2">
    <citation type="submission" date="2025-08" db="UniProtKB">
        <authorList>
            <consortium name="Ensembl"/>
        </authorList>
    </citation>
    <scope>IDENTIFICATION</scope>
</reference>
<dbReference type="HOGENOM" id="CLU_1570094_0_0_1"/>
<organism evidence="8 9">
    <name type="scientific">Ciona savignyi</name>
    <name type="common">Pacific transparent sea squirt</name>
    <dbReference type="NCBI Taxonomy" id="51511"/>
    <lineage>
        <taxon>Eukaryota</taxon>
        <taxon>Metazoa</taxon>
        <taxon>Chordata</taxon>
        <taxon>Tunicata</taxon>
        <taxon>Ascidiacea</taxon>
        <taxon>Phlebobranchia</taxon>
        <taxon>Cionidae</taxon>
        <taxon>Ciona</taxon>
    </lineage>
</organism>
<keyword evidence="3 5" id="KW-0371">Homeobox</keyword>
<comment type="subcellular location">
    <subcellularLocation>
        <location evidence="1 5 6">Nucleus</location>
    </subcellularLocation>
</comment>